<evidence type="ECO:0000313" key="9">
    <source>
        <dbReference type="Proteomes" id="UP001172101"/>
    </source>
</evidence>
<proteinExistence type="predicted"/>
<evidence type="ECO:0000256" key="6">
    <source>
        <dbReference type="SAM" id="MobiDB-lite"/>
    </source>
</evidence>
<dbReference type="PROSITE" id="PS50888">
    <property type="entry name" value="BHLH"/>
    <property type="match status" value="1"/>
</dbReference>
<keyword evidence="3" id="KW-0238">DNA-binding</keyword>
<dbReference type="PANTHER" id="PTHR15741">
    <property type="entry name" value="BASIC HELIX-LOOP-HELIX ZIP TRANSCRIPTION FACTOR"/>
    <property type="match status" value="1"/>
</dbReference>
<keyword evidence="9" id="KW-1185">Reference proteome</keyword>
<feature type="compositionally biased region" description="Basic and acidic residues" evidence="6">
    <location>
        <begin position="653"/>
        <end position="663"/>
    </location>
</feature>
<comment type="caution">
    <text evidence="8">The sequence shown here is derived from an EMBL/GenBank/DDBJ whole genome shotgun (WGS) entry which is preliminary data.</text>
</comment>
<keyword evidence="2" id="KW-0805">Transcription regulation</keyword>
<protein>
    <recommendedName>
        <fullName evidence="7">BHLH domain-containing protein</fullName>
    </recommendedName>
</protein>
<dbReference type="InterPro" id="IPR011598">
    <property type="entry name" value="bHLH_dom"/>
</dbReference>
<feature type="compositionally biased region" description="Basic and acidic residues" evidence="6">
    <location>
        <begin position="505"/>
        <end position="517"/>
    </location>
</feature>
<keyword evidence="4" id="KW-0804">Transcription</keyword>
<feature type="compositionally biased region" description="Basic residues" evidence="6">
    <location>
        <begin position="423"/>
        <end position="436"/>
    </location>
</feature>
<feature type="compositionally biased region" description="Basic and acidic residues" evidence="6">
    <location>
        <begin position="578"/>
        <end position="601"/>
    </location>
</feature>
<dbReference type="Proteomes" id="UP001172101">
    <property type="component" value="Unassembled WGS sequence"/>
</dbReference>
<feature type="region of interest" description="Disordered" evidence="6">
    <location>
        <begin position="653"/>
        <end position="676"/>
    </location>
</feature>
<evidence type="ECO:0000256" key="2">
    <source>
        <dbReference type="ARBA" id="ARBA00023015"/>
    </source>
</evidence>
<dbReference type="SMART" id="SM00353">
    <property type="entry name" value="HLH"/>
    <property type="match status" value="1"/>
</dbReference>
<dbReference type="PANTHER" id="PTHR15741:SF27">
    <property type="entry name" value="TRANSCRIPTION FACTOR AP-4"/>
    <property type="match status" value="1"/>
</dbReference>
<sequence>MAQTSEELADQFGAADPLVPDTGSIVGNFVLNATADSINPSYLDVNFPYDDPDGLPLRDAIMGRLSVAYPSPPSREFTTSALKNTEFRNHKSPGPRGTLMQNGPLLTRTDRDDLDGFFDLFNSAASVNAARFSENGNNLNSWNFPPDLLDHTAQYPGAPIFTGSGLQHENPQQLSTQLGEPYLAEAVFTPGGQFQTPHHAQRQEHSPHQQQRQQYSAPQRHTQLERTTYPQPPASHWASQHQAPDVLAAASVLSPPGTSALHQISFLHGMPVPVQPARNNSVALVTTSSPMYLAASAPLLAVSTAAEHQPMQAQYPFGYRTESRHGSLNSDRDDILAQIMWGAHNLVPATRAPPPVEVRYGSDTSFNRPNYIPQSAEDSSEALSKQQISYLDCLTVNKSAVTTRASSPVQAAGWAVPPGSPKTQHKTPRRPKHRTHSSTNLGLEVPLPKRVKRQEQEPSASDESEEEYEENEGPKQTDQSPARGKARRPSRPKKTTKPRKTSKSIKLEDAEKPDESRWATSQENLFGSKAPSAGRKRKSRTEGESETSSPAATSDSPQKDAKPRSQSRAIASAGTPEVPRRENLTPQQKRDNHIKSEQRRRSLIKDGFAELGKIVPRLSGGGFSKANVVNYTAEWIEELKEGNMRLREQLRLATLRDDPGHGEDGDDAPEAGADGT</sequence>
<dbReference type="InterPro" id="IPR052207">
    <property type="entry name" value="Max-like/E-box_TFs"/>
</dbReference>
<reference evidence="8" key="1">
    <citation type="submission" date="2023-06" db="EMBL/GenBank/DDBJ databases">
        <title>Genome-scale phylogeny and comparative genomics of the fungal order Sordariales.</title>
        <authorList>
            <consortium name="Lawrence Berkeley National Laboratory"/>
            <person name="Hensen N."/>
            <person name="Bonometti L."/>
            <person name="Westerberg I."/>
            <person name="Brannstrom I.O."/>
            <person name="Guillou S."/>
            <person name="Cros-Aarteil S."/>
            <person name="Calhoun S."/>
            <person name="Haridas S."/>
            <person name="Kuo A."/>
            <person name="Mondo S."/>
            <person name="Pangilinan J."/>
            <person name="Riley R."/>
            <person name="LaButti K."/>
            <person name="Andreopoulos B."/>
            <person name="Lipzen A."/>
            <person name="Chen C."/>
            <person name="Yanf M."/>
            <person name="Daum C."/>
            <person name="Ng V."/>
            <person name="Clum A."/>
            <person name="Steindorff A."/>
            <person name="Ohm R."/>
            <person name="Martin F."/>
            <person name="Silar P."/>
            <person name="Natvig D."/>
            <person name="Lalanne C."/>
            <person name="Gautier V."/>
            <person name="Ament-velasquez S.L."/>
            <person name="Kruys A."/>
            <person name="Hutchinson M.I."/>
            <person name="Powell A.J."/>
            <person name="Barry K."/>
            <person name="Miller A.N."/>
            <person name="Grigoriev I.V."/>
            <person name="Debuchy R."/>
            <person name="Gladieux P."/>
            <person name="Thoren M.H."/>
            <person name="Johannesson H."/>
        </authorList>
    </citation>
    <scope>NUCLEOTIDE SEQUENCE</scope>
    <source>
        <strain evidence="8">SMH2392-1A</strain>
    </source>
</reference>
<dbReference type="GO" id="GO:0000981">
    <property type="term" value="F:DNA-binding transcription factor activity, RNA polymerase II-specific"/>
    <property type="evidence" value="ECO:0007669"/>
    <property type="project" value="TreeGrafter"/>
</dbReference>
<dbReference type="CDD" id="cd11404">
    <property type="entry name" value="bHLHzip_Mlx_like"/>
    <property type="match status" value="1"/>
</dbReference>
<evidence type="ECO:0000256" key="1">
    <source>
        <dbReference type="ARBA" id="ARBA00004123"/>
    </source>
</evidence>
<evidence type="ECO:0000313" key="8">
    <source>
        <dbReference type="EMBL" id="KAK0723146.1"/>
    </source>
</evidence>
<dbReference type="EMBL" id="JAUIRO010000003">
    <property type="protein sequence ID" value="KAK0723146.1"/>
    <property type="molecule type" value="Genomic_DNA"/>
</dbReference>
<dbReference type="InterPro" id="IPR036638">
    <property type="entry name" value="HLH_DNA-bd_sf"/>
</dbReference>
<feature type="region of interest" description="Disordered" evidence="6">
    <location>
        <begin position="191"/>
        <end position="241"/>
    </location>
</feature>
<organism evidence="8 9">
    <name type="scientific">Lasiosphaeria miniovina</name>
    <dbReference type="NCBI Taxonomy" id="1954250"/>
    <lineage>
        <taxon>Eukaryota</taxon>
        <taxon>Fungi</taxon>
        <taxon>Dikarya</taxon>
        <taxon>Ascomycota</taxon>
        <taxon>Pezizomycotina</taxon>
        <taxon>Sordariomycetes</taxon>
        <taxon>Sordariomycetidae</taxon>
        <taxon>Sordariales</taxon>
        <taxon>Lasiosphaeriaceae</taxon>
        <taxon>Lasiosphaeria</taxon>
    </lineage>
</organism>
<feature type="compositionally biased region" description="Polar residues" evidence="6">
    <location>
        <begin position="546"/>
        <end position="556"/>
    </location>
</feature>
<dbReference type="GeneID" id="85317261"/>
<feature type="region of interest" description="Disordered" evidence="6">
    <location>
        <begin position="86"/>
        <end position="106"/>
    </location>
</feature>
<dbReference type="SUPFAM" id="SSF47459">
    <property type="entry name" value="HLH, helix-loop-helix DNA-binding domain"/>
    <property type="match status" value="1"/>
</dbReference>
<dbReference type="Gene3D" id="4.10.280.10">
    <property type="entry name" value="Helix-loop-helix DNA-binding domain"/>
    <property type="match status" value="1"/>
</dbReference>
<dbReference type="RefSeq" id="XP_060299070.1">
    <property type="nucleotide sequence ID" value="XM_060433991.1"/>
</dbReference>
<evidence type="ECO:0000256" key="4">
    <source>
        <dbReference type="ARBA" id="ARBA00023163"/>
    </source>
</evidence>
<dbReference type="GO" id="GO:0000978">
    <property type="term" value="F:RNA polymerase II cis-regulatory region sequence-specific DNA binding"/>
    <property type="evidence" value="ECO:0007669"/>
    <property type="project" value="TreeGrafter"/>
</dbReference>
<evidence type="ECO:0000256" key="5">
    <source>
        <dbReference type="ARBA" id="ARBA00023242"/>
    </source>
</evidence>
<evidence type="ECO:0000259" key="7">
    <source>
        <dbReference type="PROSITE" id="PS50888"/>
    </source>
</evidence>
<gene>
    <name evidence="8" type="ORF">B0T26DRAFT_252352</name>
</gene>
<name>A0AA40AW82_9PEZI</name>
<feature type="compositionally biased region" description="Low complexity" evidence="6">
    <location>
        <begin position="208"/>
        <end position="219"/>
    </location>
</feature>
<feature type="region of interest" description="Disordered" evidence="6">
    <location>
        <begin position="404"/>
        <end position="601"/>
    </location>
</feature>
<dbReference type="GO" id="GO:0005634">
    <property type="term" value="C:nucleus"/>
    <property type="evidence" value="ECO:0007669"/>
    <property type="project" value="UniProtKB-SubCell"/>
</dbReference>
<keyword evidence="5" id="KW-0539">Nucleus</keyword>
<comment type="subcellular location">
    <subcellularLocation>
        <location evidence="1">Nucleus</location>
    </subcellularLocation>
</comment>
<feature type="domain" description="BHLH" evidence="7">
    <location>
        <begin position="588"/>
        <end position="639"/>
    </location>
</feature>
<dbReference type="AlphaFoldDB" id="A0AA40AW82"/>
<feature type="compositionally biased region" description="Acidic residues" evidence="6">
    <location>
        <begin position="460"/>
        <end position="471"/>
    </location>
</feature>
<feature type="compositionally biased region" description="Basic residues" evidence="6">
    <location>
        <begin position="484"/>
        <end position="503"/>
    </location>
</feature>
<accession>A0AA40AW82</accession>
<evidence type="ECO:0000256" key="3">
    <source>
        <dbReference type="ARBA" id="ARBA00023125"/>
    </source>
</evidence>
<dbReference type="Pfam" id="PF00010">
    <property type="entry name" value="HLH"/>
    <property type="match status" value="1"/>
</dbReference>
<dbReference type="GO" id="GO:0046983">
    <property type="term" value="F:protein dimerization activity"/>
    <property type="evidence" value="ECO:0007669"/>
    <property type="project" value="InterPro"/>
</dbReference>